<dbReference type="PANTHER" id="PTHR47789:SF1">
    <property type="entry name" value="LAS SEVENTEEN-BINDING PROTEIN 5"/>
    <property type="match status" value="1"/>
</dbReference>
<dbReference type="GO" id="GO:0006897">
    <property type="term" value="P:endocytosis"/>
    <property type="evidence" value="ECO:0007669"/>
    <property type="project" value="EnsemblFungi"/>
</dbReference>
<dbReference type="SUPFAM" id="SSF89009">
    <property type="entry name" value="GAT-like domain"/>
    <property type="match status" value="1"/>
</dbReference>
<dbReference type="InterPro" id="IPR044103">
    <property type="entry name" value="GAT_LSB5"/>
</dbReference>
<dbReference type="VEuPathDB" id="FungiDB:GVI51_B00671"/>
<name>A0A0W0CQY0_CANGB</name>
<feature type="compositionally biased region" description="Basic residues" evidence="1">
    <location>
        <begin position="153"/>
        <end position="168"/>
    </location>
</feature>
<dbReference type="InterPro" id="IPR045007">
    <property type="entry name" value="LSB5"/>
</dbReference>
<comment type="caution">
    <text evidence="2">The sequence shown here is derived from an EMBL/GenBank/DDBJ whole genome shotgun (WGS) entry which is preliminary data.</text>
</comment>
<dbReference type="GO" id="GO:0007015">
    <property type="term" value="P:actin filament organization"/>
    <property type="evidence" value="ECO:0007669"/>
    <property type="project" value="EnsemblFungi"/>
</dbReference>
<proteinExistence type="predicted"/>
<gene>
    <name evidence="3" type="ORF">AO440_000156</name>
    <name evidence="2" type="ORF">AO440_000207</name>
</gene>
<evidence type="ECO:0000313" key="2">
    <source>
        <dbReference type="EMBL" id="KTA95793.1"/>
    </source>
</evidence>
<evidence type="ECO:0000313" key="4">
    <source>
        <dbReference type="Proteomes" id="UP000054886"/>
    </source>
</evidence>
<feature type="region of interest" description="Disordered" evidence="1">
    <location>
        <begin position="153"/>
        <end position="172"/>
    </location>
</feature>
<dbReference type="VEuPathDB" id="FungiDB:B1J91_B00814g"/>
<feature type="compositionally biased region" description="Polar residues" evidence="1">
    <location>
        <begin position="346"/>
        <end position="362"/>
    </location>
</feature>
<feature type="region of interest" description="Disordered" evidence="1">
    <location>
        <begin position="297"/>
        <end position="362"/>
    </location>
</feature>
<dbReference type="GO" id="GO:0030479">
    <property type="term" value="C:actin cortical patch"/>
    <property type="evidence" value="ECO:0007669"/>
    <property type="project" value="EnsemblFungi"/>
</dbReference>
<dbReference type="Gene3D" id="1.25.40.90">
    <property type="match status" value="1"/>
</dbReference>
<dbReference type="OMA" id="YGSVHRQ"/>
<accession>A0A0W0CQY0</accession>
<dbReference type="VEuPathDB" id="FungiDB:CAGL0B00814g"/>
<dbReference type="InterPro" id="IPR008942">
    <property type="entry name" value="ENTH_VHS"/>
</dbReference>
<reference evidence="2 4" key="1">
    <citation type="submission" date="2015-10" db="EMBL/GenBank/DDBJ databases">
        <title>Draft genomes sequences of Candida glabrata isolates 1A, 1B, 2A, 2B, 3A and 3B.</title>
        <authorList>
            <person name="Haavelsrud O.E."/>
            <person name="Gaustad P."/>
        </authorList>
    </citation>
    <scope>NUCLEOTIDE SEQUENCE [LARGE SCALE GENOMIC DNA]</scope>
    <source>
        <strain evidence="2">910700640</strain>
    </source>
</reference>
<protein>
    <submittedName>
        <fullName evidence="2">LAS seventeen-binding protein 5</fullName>
    </submittedName>
</protein>
<dbReference type="AlphaFoldDB" id="A0A0W0CQY0"/>
<dbReference type="Proteomes" id="UP000054886">
    <property type="component" value="Unassembled WGS sequence"/>
</dbReference>
<feature type="compositionally biased region" description="Basic and acidic residues" evidence="1">
    <location>
        <begin position="297"/>
        <end position="315"/>
    </location>
</feature>
<dbReference type="EMBL" id="LLZZ01000008">
    <property type="protein sequence ID" value="KTB13585.1"/>
    <property type="molecule type" value="Genomic_DNA"/>
</dbReference>
<dbReference type="CDD" id="cd16980">
    <property type="entry name" value="VHS_Lsb5"/>
    <property type="match status" value="1"/>
</dbReference>
<dbReference type="SUPFAM" id="SSF48464">
    <property type="entry name" value="ENTH/VHS domain"/>
    <property type="match status" value="1"/>
</dbReference>
<dbReference type="EMBL" id="LLZZ01000180">
    <property type="protein sequence ID" value="KTA95793.1"/>
    <property type="molecule type" value="Genomic_DNA"/>
</dbReference>
<dbReference type="CDD" id="cd14232">
    <property type="entry name" value="GAT_LSB5"/>
    <property type="match status" value="1"/>
</dbReference>
<evidence type="ECO:0000256" key="1">
    <source>
        <dbReference type="SAM" id="MobiDB-lite"/>
    </source>
</evidence>
<dbReference type="PANTHER" id="PTHR47789">
    <property type="entry name" value="LAS SEVENTEEN-BINDING PROTEIN 5"/>
    <property type="match status" value="1"/>
</dbReference>
<dbReference type="GO" id="GO:0051666">
    <property type="term" value="P:actin cortical patch localization"/>
    <property type="evidence" value="ECO:0007669"/>
    <property type="project" value="EnsemblFungi"/>
</dbReference>
<evidence type="ECO:0000313" key="3">
    <source>
        <dbReference type="EMBL" id="KTB13585.1"/>
    </source>
</evidence>
<feature type="compositionally biased region" description="Acidic residues" evidence="1">
    <location>
        <begin position="316"/>
        <end position="335"/>
    </location>
</feature>
<sequence>MGFLTDHPYTAVTANIDRVVSNREYSLEVELAEIVDLIGFRNTVNQEEAARALRKKLKYGSKVQQSRSLDLLDLLLSQELKFGVIYNDDKLLDRLEVIALNRDTDGNGVKYNPAIVSKAAKYEIQWYEHIASIGKKRSKTFGRLAELGSRVKREYRHKQSSSPRRRADRRNAFLDDEADPFESLEDDNVTTERNRGNASTDADRLYRIPQIDIRKHAPKIKLIISDALAASVALKHSLLTLPADKYSTDDMEATDNFIKARKIRKKVLAYLQVVTEGEFLGSLIQANDELVASLTEYDEKSDKAEHDTREDRNDGNDSDDVNESVDYEYSDDDADEVSRADHSIYSVPQSTASNPFGDQNHL</sequence>
<dbReference type="VEuPathDB" id="FungiDB:GWK60_B00649"/>
<organism evidence="2 4">
    <name type="scientific">Candida glabrata</name>
    <name type="common">Yeast</name>
    <name type="synonym">Torulopsis glabrata</name>
    <dbReference type="NCBI Taxonomy" id="5478"/>
    <lineage>
        <taxon>Eukaryota</taxon>
        <taxon>Fungi</taxon>
        <taxon>Dikarya</taxon>
        <taxon>Ascomycota</taxon>
        <taxon>Saccharomycotina</taxon>
        <taxon>Saccharomycetes</taxon>
        <taxon>Saccharomycetales</taxon>
        <taxon>Saccharomycetaceae</taxon>
        <taxon>Nakaseomyces</taxon>
    </lineage>
</organism>